<comment type="caution">
    <text evidence="2">The sequence shown here is derived from an EMBL/GenBank/DDBJ whole genome shotgun (WGS) entry which is preliminary data.</text>
</comment>
<protein>
    <submittedName>
        <fullName evidence="2">Uncharacterized protein</fullName>
    </submittedName>
</protein>
<evidence type="ECO:0000313" key="2">
    <source>
        <dbReference type="EMBL" id="KRZ64558.1"/>
    </source>
</evidence>
<keyword evidence="1" id="KW-0812">Transmembrane</keyword>
<dbReference type="AlphaFoldDB" id="A0A0V1LZJ3"/>
<evidence type="ECO:0000313" key="3">
    <source>
        <dbReference type="Proteomes" id="UP000054843"/>
    </source>
</evidence>
<dbReference type="Proteomes" id="UP000054843">
    <property type="component" value="Unassembled WGS sequence"/>
</dbReference>
<sequence length="33" mass="3830">MRKRVLTKSFLNFQIVLIGNSTFPLFVLYRGIG</sequence>
<dbReference type="EMBL" id="JYDO01000978">
    <property type="protein sequence ID" value="KRZ64558.1"/>
    <property type="molecule type" value="Genomic_DNA"/>
</dbReference>
<proteinExistence type="predicted"/>
<organism evidence="2 3">
    <name type="scientific">Trichinella papuae</name>
    <dbReference type="NCBI Taxonomy" id="268474"/>
    <lineage>
        <taxon>Eukaryota</taxon>
        <taxon>Metazoa</taxon>
        <taxon>Ecdysozoa</taxon>
        <taxon>Nematoda</taxon>
        <taxon>Enoplea</taxon>
        <taxon>Dorylaimia</taxon>
        <taxon>Trichinellida</taxon>
        <taxon>Trichinellidae</taxon>
        <taxon>Trichinella</taxon>
    </lineage>
</organism>
<keyword evidence="1" id="KW-1133">Transmembrane helix</keyword>
<feature type="transmembrane region" description="Helical" evidence="1">
    <location>
        <begin position="12"/>
        <end position="32"/>
    </location>
</feature>
<accession>A0A0V1LZJ3</accession>
<keyword evidence="3" id="KW-1185">Reference proteome</keyword>
<keyword evidence="1" id="KW-0472">Membrane</keyword>
<name>A0A0V1LZJ3_9BILA</name>
<evidence type="ECO:0000256" key="1">
    <source>
        <dbReference type="SAM" id="Phobius"/>
    </source>
</evidence>
<gene>
    <name evidence="2" type="ORF">T10_11546</name>
</gene>
<reference evidence="2 3" key="1">
    <citation type="submission" date="2015-01" db="EMBL/GenBank/DDBJ databases">
        <title>Evolution of Trichinella species and genotypes.</title>
        <authorList>
            <person name="Korhonen P.K."/>
            <person name="Edoardo P."/>
            <person name="Giuseppe L.R."/>
            <person name="Gasser R.B."/>
        </authorList>
    </citation>
    <scope>NUCLEOTIDE SEQUENCE [LARGE SCALE GENOMIC DNA]</scope>
    <source>
        <strain evidence="2">ISS1980</strain>
    </source>
</reference>